<evidence type="ECO:0000256" key="3">
    <source>
        <dbReference type="ARBA" id="ARBA00022989"/>
    </source>
</evidence>
<dbReference type="PANTHER" id="PTHR37955">
    <property type="entry name" value="TELLURITE RESISTANCE PROTEIN TEHA"/>
    <property type="match status" value="1"/>
</dbReference>
<feature type="transmembrane region" description="Helical" evidence="5">
    <location>
        <begin position="120"/>
        <end position="142"/>
    </location>
</feature>
<protein>
    <submittedName>
        <fullName evidence="6">SLAC1 anion channel family protein</fullName>
    </submittedName>
</protein>
<feature type="transmembrane region" description="Helical" evidence="5">
    <location>
        <begin position="154"/>
        <end position="173"/>
    </location>
</feature>
<feature type="transmembrane region" description="Helical" evidence="5">
    <location>
        <begin position="21"/>
        <end position="40"/>
    </location>
</feature>
<keyword evidence="7" id="KW-1185">Reference proteome</keyword>
<accession>A0ABV7AI79</accession>
<proteinExistence type="predicted"/>
<evidence type="ECO:0000313" key="7">
    <source>
        <dbReference type="Proteomes" id="UP001595443"/>
    </source>
</evidence>
<keyword evidence="3 5" id="KW-1133">Transmembrane helix</keyword>
<evidence type="ECO:0000313" key="6">
    <source>
        <dbReference type="EMBL" id="MFC2968721.1"/>
    </source>
</evidence>
<feature type="transmembrane region" description="Helical" evidence="5">
    <location>
        <begin position="52"/>
        <end position="74"/>
    </location>
</feature>
<dbReference type="Pfam" id="PF03595">
    <property type="entry name" value="SLAC1"/>
    <property type="match status" value="1"/>
</dbReference>
<feature type="transmembrane region" description="Helical" evidence="5">
    <location>
        <begin position="94"/>
        <end position="114"/>
    </location>
</feature>
<reference evidence="7" key="1">
    <citation type="journal article" date="2019" name="Int. J. Syst. Evol. Microbiol.">
        <title>The Global Catalogue of Microorganisms (GCM) 10K type strain sequencing project: providing services to taxonomists for standard genome sequencing and annotation.</title>
        <authorList>
            <consortium name="The Broad Institute Genomics Platform"/>
            <consortium name="The Broad Institute Genome Sequencing Center for Infectious Disease"/>
            <person name="Wu L."/>
            <person name="Ma J."/>
        </authorList>
    </citation>
    <scope>NUCLEOTIDE SEQUENCE [LARGE SCALE GENOMIC DNA]</scope>
    <source>
        <strain evidence="7">KCTC 62192</strain>
    </source>
</reference>
<dbReference type="CDD" id="cd09323">
    <property type="entry name" value="TDT_SLAC1_like"/>
    <property type="match status" value="1"/>
</dbReference>
<dbReference type="InterPro" id="IPR052951">
    <property type="entry name" value="Tellurite_res_ion_channel"/>
</dbReference>
<dbReference type="RefSeq" id="WP_377833416.1">
    <property type="nucleotide sequence ID" value="NZ_JBHRSK010000007.1"/>
</dbReference>
<dbReference type="PANTHER" id="PTHR37955:SF1">
    <property type="entry name" value="DEP DOMAIN-CONTAINING PROTEIN"/>
    <property type="match status" value="1"/>
</dbReference>
<feature type="transmembrane region" description="Helical" evidence="5">
    <location>
        <begin position="237"/>
        <end position="255"/>
    </location>
</feature>
<feature type="transmembrane region" description="Helical" evidence="5">
    <location>
        <begin position="214"/>
        <end position="231"/>
    </location>
</feature>
<keyword evidence="2 5" id="KW-0812">Transmembrane</keyword>
<evidence type="ECO:0000256" key="5">
    <source>
        <dbReference type="SAM" id="Phobius"/>
    </source>
</evidence>
<dbReference type="Gene3D" id="1.50.10.150">
    <property type="entry name" value="Voltage-dependent anion channel"/>
    <property type="match status" value="1"/>
</dbReference>
<comment type="caution">
    <text evidence="6">The sequence shown here is derived from an EMBL/GenBank/DDBJ whole genome shotgun (WGS) entry which is preliminary data.</text>
</comment>
<dbReference type="EMBL" id="JBHRSK010000007">
    <property type="protein sequence ID" value="MFC2968721.1"/>
    <property type="molecule type" value="Genomic_DNA"/>
</dbReference>
<feature type="transmembrane region" description="Helical" evidence="5">
    <location>
        <begin position="179"/>
        <end position="202"/>
    </location>
</feature>
<dbReference type="InterPro" id="IPR038665">
    <property type="entry name" value="Voltage-dep_anion_channel_sf"/>
</dbReference>
<organism evidence="6 7">
    <name type="scientific">Acidimangrovimonas pyrenivorans</name>
    <dbReference type="NCBI Taxonomy" id="2030798"/>
    <lineage>
        <taxon>Bacteria</taxon>
        <taxon>Pseudomonadati</taxon>
        <taxon>Pseudomonadota</taxon>
        <taxon>Alphaproteobacteria</taxon>
        <taxon>Rhodobacterales</taxon>
        <taxon>Paracoccaceae</taxon>
        <taxon>Acidimangrovimonas</taxon>
    </lineage>
</organism>
<name>A0ABV7AI79_9RHOB</name>
<evidence type="ECO:0000256" key="2">
    <source>
        <dbReference type="ARBA" id="ARBA00022692"/>
    </source>
</evidence>
<feature type="transmembrane region" description="Helical" evidence="5">
    <location>
        <begin position="298"/>
        <end position="315"/>
    </location>
</feature>
<dbReference type="InterPro" id="IPR004695">
    <property type="entry name" value="SLAC1/Mae1/Ssu1/TehA"/>
</dbReference>
<gene>
    <name evidence="6" type="ORF">ACFOES_11505</name>
</gene>
<evidence type="ECO:0000256" key="4">
    <source>
        <dbReference type="ARBA" id="ARBA00023136"/>
    </source>
</evidence>
<dbReference type="Proteomes" id="UP001595443">
    <property type="component" value="Unassembled WGS sequence"/>
</dbReference>
<sequence length="330" mass="35414">MTSHTDHPAPDHPAEVGRLEHFPITFFAIVMGLTGLTLALHAGETALGLAPVASHVMLYVSAAIFALIAIAYALKALRHGGEVRAEWNHPVRLAFFPTVSISLLLIATATLSHHKGLAEALWAIGAALQLVLTLAVVSGWIGTRAFQHGHLSPAWFIPAVGNVVVPVAGVPLGHPEISWFFFSMGMMFWVVLLTLVVNRLIFHDPLPGRLQPTLVILIAPPAVAFIAWMRLTGEVDAFARVLINAAFVFALIVATQLPRIARLPFALSFWALSFPLAALTIASFLFAGQTGSEPHRLLALGLLGLLVLLIAALVVRTLRAIAGREICLPE</sequence>
<comment type="subcellular location">
    <subcellularLocation>
        <location evidence="1">Membrane</location>
        <topology evidence="1">Multi-pass membrane protein</topology>
    </subcellularLocation>
</comment>
<feature type="transmembrane region" description="Helical" evidence="5">
    <location>
        <begin position="267"/>
        <end position="286"/>
    </location>
</feature>
<keyword evidence="4 5" id="KW-0472">Membrane</keyword>
<evidence type="ECO:0000256" key="1">
    <source>
        <dbReference type="ARBA" id="ARBA00004141"/>
    </source>
</evidence>